<dbReference type="GeneID" id="112046733"/>
<feature type="domain" description="RRM" evidence="4">
    <location>
        <begin position="415"/>
        <end position="497"/>
    </location>
</feature>
<feature type="compositionally biased region" description="Basic and acidic residues" evidence="3">
    <location>
        <begin position="158"/>
        <end position="170"/>
    </location>
</feature>
<dbReference type="GO" id="GO:0003723">
    <property type="term" value="F:RNA binding"/>
    <property type="evidence" value="ECO:0007669"/>
    <property type="project" value="UniProtKB-UniRule"/>
</dbReference>
<keyword evidence="5" id="KW-1185">Reference proteome</keyword>
<feature type="compositionally biased region" description="Polar residues" evidence="3">
    <location>
        <begin position="44"/>
        <end position="55"/>
    </location>
</feature>
<dbReference type="OrthoDB" id="7490848at2759"/>
<dbReference type="InterPro" id="IPR012677">
    <property type="entry name" value="Nucleotide-bd_a/b_plait_sf"/>
</dbReference>
<name>A0A6J1N2C0_BICAN</name>
<evidence type="ECO:0000256" key="2">
    <source>
        <dbReference type="PROSITE-ProRule" id="PRU00176"/>
    </source>
</evidence>
<keyword evidence="1 2" id="KW-0694">RNA-binding</keyword>
<feature type="compositionally biased region" description="Basic residues" evidence="3">
    <location>
        <begin position="230"/>
        <end position="240"/>
    </location>
</feature>
<dbReference type="CDD" id="cd00590">
    <property type="entry name" value="RRM_SF"/>
    <property type="match status" value="2"/>
</dbReference>
<dbReference type="Proteomes" id="UP001652582">
    <property type="component" value="Chromosome 4"/>
</dbReference>
<reference evidence="6" key="1">
    <citation type="submission" date="2025-08" db="UniProtKB">
        <authorList>
            <consortium name="RefSeq"/>
        </authorList>
    </citation>
    <scope>IDENTIFICATION</scope>
</reference>
<feature type="compositionally biased region" description="Low complexity" evidence="3">
    <location>
        <begin position="204"/>
        <end position="224"/>
    </location>
</feature>
<feature type="compositionally biased region" description="Basic residues" evidence="3">
    <location>
        <begin position="264"/>
        <end position="273"/>
    </location>
</feature>
<dbReference type="KEGG" id="bany:112046733"/>
<dbReference type="InterPro" id="IPR000504">
    <property type="entry name" value="RRM_dom"/>
</dbReference>
<evidence type="ECO:0000313" key="6">
    <source>
        <dbReference type="RefSeq" id="XP_023939267.2"/>
    </source>
</evidence>
<proteinExistence type="predicted"/>
<protein>
    <submittedName>
        <fullName evidence="6">Uncharacterized protein LOC112046733</fullName>
    </submittedName>
</protein>
<evidence type="ECO:0000259" key="4">
    <source>
        <dbReference type="PROSITE" id="PS50102"/>
    </source>
</evidence>
<feature type="region of interest" description="Disordered" evidence="3">
    <location>
        <begin position="124"/>
        <end position="302"/>
    </location>
</feature>
<feature type="compositionally biased region" description="Basic residues" evidence="3">
    <location>
        <begin position="364"/>
        <end position="374"/>
    </location>
</feature>
<dbReference type="SUPFAM" id="SSF54928">
    <property type="entry name" value="RNA-binding domain, RBD"/>
    <property type="match status" value="1"/>
</dbReference>
<evidence type="ECO:0000256" key="3">
    <source>
        <dbReference type="SAM" id="MobiDB-lite"/>
    </source>
</evidence>
<dbReference type="AlphaFoldDB" id="A0A6J1N2C0"/>
<feature type="compositionally biased region" description="Basic and acidic residues" evidence="3">
    <location>
        <begin position="241"/>
        <end position="263"/>
    </location>
</feature>
<organism evidence="5 6">
    <name type="scientific">Bicyclus anynana</name>
    <name type="common">Squinting bush brown butterfly</name>
    <dbReference type="NCBI Taxonomy" id="110368"/>
    <lineage>
        <taxon>Eukaryota</taxon>
        <taxon>Metazoa</taxon>
        <taxon>Ecdysozoa</taxon>
        <taxon>Arthropoda</taxon>
        <taxon>Hexapoda</taxon>
        <taxon>Insecta</taxon>
        <taxon>Pterygota</taxon>
        <taxon>Neoptera</taxon>
        <taxon>Endopterygota</taxon>
        <taxon>Lepidoptera</taxon>
        <taxon>Glossata</taxon>
        <taxon>Ditrysia</taxon>
        <taxon>Papilionoidea</taxon>
        <taxon>Nymphalidae</taxon>
        <taxon>Satyrinae</taxon>
        <taxon>Satyrini</taxon>
        <taxon>Mycalesina</taxon>
        <taxon>Bicyclus</taxon>
    </lineage>
</organism>
<feature type="region of interest" description="Disordered" evidence="3">
    <location>
        <begin position="37"/>
        <end position="58"/>
    </location>
</feature>
<evidence type="ECO:0000313" key="5">
    <source>
        <dbReference type="Proteomes" id="UP001652582"/>
    </source>
</evidence>
<evidence type="ECO:0000256" key="1">
    <source>
        <dbReference type="ARBA" id="ARBA00022884"/>
    </source>
</evidence>
<sequence length="597" mass="67277">MKSKSFELPKSSAEKVKQKTYDFVNFYKSDSEVKLIDKRKSDEGSSNENVISNKLHTPKRAAYKKNKKPQNNSVNISKINIDGDSLACDAESTVLDNSKVTSTPKIVNKDVKSIIKNKSLLENSMEVPDESVSHKPKKRNKSVSFMLDDSEGVVIKRTKSEEIVSKPDKISKRKKSKSSKKKGQDEKENVESTSNTVIDFVPTSDISMSNVNINNNIESTSNANETKEKREKKKQKKFKKAKPDTVEGEEPVHLKSEGEESKMKKIKKKKRHITPAVSDTDVTEAEGEPAQKSSKKDVKPDKIVHDLENLNIGDSPHTLTNLLDEMTVVDKNKKKKQKDKGKKQKKDKPTSTTSTNNDGDSIQKKKGKDKKRKTNNSVDTNIEAEDTEEKEKVKWVKRKWNKDKKGEANLDRHLTSVIIENLPLKTIFTYKKLLADHFEKFGLIKQVGIAEMYPMEDPKPVFSTTINFYSEDSAEKALEDDNTLFEGARIRVKRPLAPTLTTVVVRTYAELTEQALSSVFSAAGRIRSIRLLIKGRKSGATAFIEFDGPKSVVRAIQMAEDAKIGGKKIHAAKFELRASNKKQYKTDEHNENTDDSN</sequence>
<dbReference type="Gene3D" id="3.30.70.330">
    <property type="match status" value="2"/>
</dbReference>
<dbReference type="Pfam" id="PF00076">
    <property type="entry name" value="RRM_1"/>
    <property type="match status" value="1"/>
</dbReference>
<gene>
    <name evidence="6" type="primary">LOC112046733</name>
</gene>
<feature type="region of interest" description="Disordered" evidence="3">
    <location>
        <begin position="323"/>
        <end position="378"/>
    </location>
</feature>
<feature type="compositionally biased region" description="Basic residues" evidence="3">
    <location>
        <begin position="332"/>
        <end position="346"/>
    </location>
</feature>
<dbReference type="InterPro" id="IPR035979">
    <property type="entry name" value="RBD_domain_sf"/>
</dbReference>
<dbReference type="SMART" id="SM00360">
    <property type="entry name" value="RRM"/>
    <property type="match status" value="2"/>
</dbReference>
<feature type="domain" description="RRM" evidence="4">
    <location>
        <begin position="501"/>
        <end position="581"/>
    </location>
</feature>
<dbReference type="PROSITE" id="PS50102">
    <property type="entry name" value="RRM"/>
    <property type="match status" value="2"/>
</dbReference>
<accession>A0A6J1N2C0</accession>
<dbReference type="RefSeq" id="XP_023939267.2">
    <property type="nucleotide sequence ID" value="XM_024083499.2"/>
</dbReference>
<feature type="compositionally biased region" description="Basic residues" evidence="3">
    <location>
        <begin position="171"/>
        <end position="181"/>
    </location>
</feature>